<organism evidence="3 4">
    <name type="scientific">Ohessyouella blattaphilus</name>
    <dbReference type="NCBI Taxonomy" id="2949333"/>
    <lineage>
        <taxon>Bacteria</taxon>
        <taxon>Bacillati</taxon>
        <taxon>Bacillota</taxon>
        <taxon>Clostridia</taxon>
        <taxon>Lachnospirales</taxon>
        <taxon>Lachnospiraceae</taxon>
        <taxon>Ohessyouella</taxon>
    </lineage>
</organism>
<gene>
    <name evidence="3" type="ORF">NK118_05080</name>
</gene>
<proteinExistence type="predicted"/>
<dbReference type="InterPro" id="IPR029069">
    <property type="entry name" value="HotDog_dom_sf"/>
</dbReference>
<evidence type="ECO:0000259" key="2">
    <source>
        <dbReference type="Pfam" id="PF03061"/>
    </source>
</evidence>
<protein>
    <submittedName>
        <fullName evidence="3">PaaI family thioesterase</fullName>
    </submittedName>
</protein>
<dbReference type="InterPro" id="IPR052723">
    <property type="entry name" value="Acyl-CoA_thioesterase_PaaI"/>
</dbReference>
<name>A0ABT1EFZ5_9FIRM</name>
<keyword evidence="1" id="KW-0378">Hydrolase</keyword>
<dbReference type="Pfam" id="PF03061">
    <property type="entry name" value="4HBT"/>
    <property type="match status" value="1"/>
</dbReference>
<dbReference type="RefSeq" id="WP_262068506.1">
    <property type="nucleotide sequence ID" value="NZ_JAMXOC010000005.1"/>
</dbReference>
<comment type="caution">
    <text evidence="3">The sequence shown here is derived from an EMBL/GenBank/DDBJ whole genome shotgun (WGS) entry which is preliminary data.</text>
</comment>
<dbReference type="Proteomes" id="UP001523565">
    <property type="component" value="Unassembled WGS sequence"/>
</dbReference>
<dbReference type="SUPFAM" id="SSF54637">
    <property type="entry name" value="Thioesterase/thiol ester dehydrase-isomerase"/>
    <property type="match status" value="1"/>
</dbReference>
<accession>A0ABT1EFZ5</accession>
<dbReference type="InterPro" id="IPR006683">
    <property type="entry name" value="Thioestr_dom"/>
</dbReference>
<keyword evidence="4" id="KW-1185">Reference proteome</keyword>
<sequence length="141" mass="15949">MSKDMTIDEIQEYRYRNNPFAKLLGIRTTEVREGYAKGEMKVEEHHYNALRSVHGGCLYTLADMIGGGASSSRGYRMTTLSGDLHFLSPALNVDILYCEAKEIKYGKNIAVYDVAVLSEEGKIFAKGTFSYYNLGKKWQNE</sequence>
<reference evidence="3 4" key="1">
    <citation type="journal article" date="2022" name="Genome Biol. Evol.">
        <title>Host diet, physiology and behaviors set the stage for Lachnospiraceae cladogenesis.</title>
        <authorList>
            <person name="Vera-Ponce De Leon A."/>
            <person name="Schneider M."/>
            <person name="Jahnes B.C."/>
            <person name="Sadowski V."/>
            <person name="Camuy-Velez L.A."/>
            <person name="Duan J."/>
            <person name="Sabree Z.L."/>
        </authorList>
    </citation>
    <scope>NUCLEOTIDE SEQUENCE [LARGE SCALE GENOMIC DNA]</scope>
    <source>
        <strain evidence="3 4">PAL227</strain>
    </source>
</reference>
<evidence type="ECO:0000256" key="1">
    <source>
        <dbReference type="ARBA" id="ARBA00022801"/>
    </source>
</evidence>
<feature type="domain" description="Thioesterase" evidence="2">
    <location>
        <begin position="53"/>
        <end position="122"/>
    </location>
</feature>
<dbReference type="Gene3D" id="3.10.129.10">
    <property type="entry name" value="Hotdog Thioesterase"/>
    <property type="match status" value="1"/>
</dbReference>
<dbReference type="EMBL" id="JAMZFV010000005">
    <property type="protein sequence ID" value="MCP1109625.1"/>
    <property type="molecule type" value="Genomic_DNA"/>
</dbReference>
<dbReference type="NCBIfam" id="TIGR00369">
    <property type="entry name" value="unchar_dom_1"/>
    <property type="match status" value="1"/>
</dbReference>
<dbReference type="CDD" id="cd03443">
    <property type="entry name" value="PaaI_thioesterase"/>
    <property type="match status" value="1"/>
</dbReference>
<evidence type="ECO:0000313" key="4">
    <source>
        <dbReference type="Proteomes" id="UP001523565"/>
    </source>
</evidence>
<evidence type="ECO:0000313" key="3">
    <source>
        <dbReference type="EMBL" id="MCP1109625.1"/>
    </source>
</evidence>
<dbReference type="PANTHER" id="PTHR42856:SF1">
    <property type="entry name" value="ACYL-COENZYME A THIOESTERASE PAAI"/>
    <property type="match status" value="1"/>
</dbReference>
<dbReference type="PANTHER" id="PTHR42856">
    <property type="entry name" value="ACYL-COENZYME A THIOESTERASE PAAI"/>
    <property type="match status" value="1"/>
</dbReference>
<dbReference type="InterPro" id="IPR003736">
    <property type="entry name" value="PAAI_dom"/>
</dbReference>